<feature type="compositionally biased region" description="Low complexity" evidence="1">
    <location>
        <begin position="35"/>
        <end position="44"/>
    </location>
</feature>
<gene>
    <name evidence="2" type="ORF">GOEFS_064_00360</name>
</gene>
<proteinExistence type="predicted"/>
<sequence>MASCAGAAAGVVDDGAGAGAGAGADGDAGAGAGAGAADPTPRLVTARTPLTPTAATISPALRPNPRVPVFLIATFSLSQLPTRVFYTPDVEFWGCHAVTDGISVIFVITVTRRSSRQIHENGA</sequence>
<evidence type="ECO:0000313" key="3">
    <source>
        <dbReference type="Proteomes" id="UP000035034"/>
    </source>
</evidence>
<dbReference type="EMBL" id="BAEH01000064">
    <property type="protein sequence ID" value="GAB18797.1"/>
    <property type="molecule type" value="Genomic_DNA"/>
</dbReference>
<dbReference type="AlphaFoldDB" id="H0R146"/>
<accession>H0R146</accession>
<feature type="region of interest" description="Disordered" evidence="1">
    <location>
        <begin position="19"/>
        <end position="44"/>
    </location>
</feature>
<keyword evidence="3" id="KW-1185">Reference proteome</keyword>
<name>H0R146_9ACTN</name>
<dbReference type="Proteomes" id="UP000035034">
    <property type="component" value="Unassembled WGS sequence"/>
</dbReference>
<evidence type="ECO:0000256" key="1">
    <source>
        <dbReference type="SAM" id="MobiDB-lite"/>
    </source>
</evidence>
<reference evidence="2 3" key="1">
    <citation type="submission" date="2011-12" db="EMBL/GenBank/DDBJ databases">
        <title>Whole genome shotgun sequence of Gordonia effusa NBRC 100432.</title>
        <authorList>
            <person name="Yoshida I."/>
            <person name="Takarada H."/>
            <person name="Hosoyama A."/>
            <person name="Tsuchikane K."/>
            <person name="Katsumata H."/>
            <person name="Yamazaki S."/>
            <person name="Fujita N."/>
        </authorList>
    </citation>
    <scope>NUCLEOTIDE SEQUENCE [LARGE SCALE GENOMIC DNA]</scope>
    <source>
        <strain evidence="2 3">NBRC 100432</strain>
    </source>
</reference>
<comment type="caution">
    <text evidence="2">The sequence shown here is derived from an EMBL/GenBank/DDBJ whole genome shotgun (WGS) entry which is preliminary data.</text>
</comment>
<organism evidence="2 3">
    <name type="scientific">Gordonia effusa NBRC 100432</name>
    <dbReference type="NCBI Taxonomy" id="1077974"/>
    <lineage>
        <taxon>Bacteria</taxon>
        <taxon>Bacillati</taxon>
        <taxon>Actinomycetota</taxon>
        <taxon>Actinomycetes</taxon>
        <taxon>Mycobacteriales</taxon>
        <taxon>Gordoniaceae</taxon>
        <taxon>Gordonia</taxon>
    </lineage>
</organism>
<protein>
    <submittedName>
        <fullName evidence="2">Uncharacterized protein</fullName>
    </submittedName>
</protein>
<evidence type="ECO:0000313" key="2">
    <source>
        <dbReference type="EMBL" id="GAB18797.1"/>
    </source>
</evidence>
<feature type="compositionally biased region" description="Gly residues" evidence="1">
    <location>
        <begin position="19"/>
        <end position="34"/>
    </location>
</feature>